<dbReference type="NCBIfam" id="TIGR00756">
    <property type="entry name" value="PPR"/>
    <property type="match status" value="5"/>
</dbReference>
<dbReference type="Pfam" id="PF01535">
    <property type="entry name" value="PPR"/>
    <property type="match status" value="6"/>
</dbReference>
<dbReference type="PANTHER" id="PTHR47926:SF347">
    <property type="entry name" value="PENTATRICOPEPTIDE REPEAT-CONTAINING PROTEIN"/>
    <property type="match status" value="1"/>
</dbReference>
<dbReference type="InterPro" id="IPR002885">
    <property type="entry name" value="PPR_rpt"/>
</dbReference>
<dbReference type="EMBL" id="JAFEMO010000003">
    <property type="protein sequence ID" value="KAH7573880.1"/>
    <property type="molecule type" value="Genomic_DNA"/>
</dbReference>
<feature type="repeat" description="PPR" evidence="2">
    <location>
        <begin position="109"/>
        <end position="143"/>
    </location>
</feature>
<protein>
    <recommendedName>
        <fullName evidence="5">Pentatricopeptide repeat-containing protein</fullName>
    </recommendedName>
</protein>
<feature type="repeat" description="PPR" evidence="2">
    <location>
        <begin position="171"/>
        <end position="205"/>
    </location>
</feature>
<dbReference type="PROSITE" id="PS51375">
    <property type="entry name" value="PPR"/>
    <property type="match status" value="3"/>
</dbReference>
<dbReference type="InterPro" id="IPR046848">
    <property type="entry name" value="E_motif"/>
</dbReference>
<dbReference type="Proteomes" id="UP000827721">
    <property type="component" value="Unassembled WGS sequence"/>
</dbReference>
<name>A0ABQ8IB92_9ROSI</name>
<evidence type="ECO:0000313" key="3">
    <source>
        <dbReference type="EMBL" id="KAH7573880.1"/>
    </source>
</evidence>
<sequence>MTFTPDNKYLRITALNNAAFVDKKKIKCGGVLDSWRVFDDVKFYYCVVRNAVLDFFMRCGEMDFARRAFDEMDEKDVVSWNTMVSGYVNNDAGDLVGARYVFEAMPIRGVETWNLMISGFCKAGEMEVAEEFFNRMPDRNVVSWSTMIDGYLKSGNVDHARCLFDQMPKKNLVTWSIMIGGYAKNGQPRNALELYKWFKEQEIKPDETFILGIISACSQLGILDTAESIIHDFVEPSLFSNLQVVNSLIDMYAKCGSFERAKQVFDMAHQKDLLCYSTMIAAFANNGLVQDSISLFGEMRKANIRPDGVAFLGVLTACNHGGLVYEGKRFFKQMIDEYGIQPTEKHYACVVDLLGRAGCVDEAHRIIKNMPIAPHSAVWGALLAACRVHCNVQLAEVASAELFKIEPYNSGNYVLLSNTYAAAGLWDDVARVRAMVRECRVRKNRGSSWIDVVVSGVEVIIIVQGITSRMYDSLV</sequence>
<reference evidence="3 4" key="1">
    <citation type="submission" date="2021-02" db="EMBL/GenBank/DDBJ databases">
        <title>Plant Genome Project.</title>
        <authorList>
            <person name="Zhang R.-G."/>
        </authorList>
    </citation>
    <scope>NUCLEOTIDE SEQUENCE [LARGE SCALE GENOMIC DNA]</scope>
    <source>
        <tissue evidence="3">Leaves</tissue>
    </source>
</reference>
<proteinExistence type="predicted"/>
<feature type="repeat" description="PPR" evidence="2">
    <location>
        <begin position="272"/>
        <end position="306"/>
    </location>
</feature>
<gene>
    <name evidence="3" type="ORF">JRO89_XS03G0219900</name>
</gene>
<dbReference type="Pfam" id="PF13041">
    <property type="entry name" value="PPR_2"/>
    <property type="match status" value="1"/>
</dbReference>
<evidence type="ECO:0000256" key="1">
    <source>
        <dbReference type="ARBA" id="ARBA00022737"/>
    </source>
</evidence>
<accession>A0ABQ8IB92</accession>
<evidence type="ECO:0000256" key="2">
    <source>
        <dbReference type="PROSITE-ProRule" id="PRU00708"/>
    </source>
</evidence>
<dbReference type="Pfam" id="PF20431">
    <property type="entry name" value="E_motif"/>
    <property type="match status" value="1"/>
</dbReference>
<keyword evidence="4" id="KW-1185">Reference proteome</keyword>
<dbReference type="InterPro" id="IPR011990">
    <property type="entry name" value="TPR-like_helical_dom_sf"/>
</dbReference>
<evidence type="ECO:0008006" key="5">
    <source>
        <dbReference type="Google" id="ProtNLM"/>
    </source>
</evidence>
<organism evidence="3 4">
    <name type="scientific">Xanthoceras sorbifolium</name>
    <dbReference type="NCBI Taxonomy" id="99658"/>
    <lineage>
        <taxon>Eukaryota</taxon>
        <taxon>Viridiplantae</taxon>
        <taxon>Streptophyta</taxon>
        <taxon>Embryophyta</taxon>
        <taxon>Tracheophyta</taxon>
        <taxon>Spermatophyta</taxon>
        <taxon>Magnoliopsida</taxon>
        <taxon>eudicotyledons</taxon>
        <taxon>Gunneridae</taxon>
        <taxon>Pentapetalae</taxon>
        <taxon>rosids</taxon>
        <taxon>malvids</taxon>
        <taxon>Sapindales</taxon>
        <taxon>Sapindaceae</taxon>
        <taxon>Xanthoceroideae</taxon>
        <taxon>Xanthoceras</taxon>
    </lineage>
</organism>
<keyword evidence="1" id="KW-0677">Repeat</keyword>
<evidence type="ECO:0000313" key="4">
    <source>
        <dbReference type="Proteomes" id="UP000827721"/>
    </source>
</evidence>
<dbReference type="Gene3D" id="1.25.40.10">
    <property type="entry name" value="Tetratricopeptide repeat domain"/>
    <property type="match status" value="4"/>
</dbReference>
<comment type="caution">
    <text evidence="3">The sequence shown here is derived from an EMBL/GenBank/DDBJ whole genome shotgun (WGS) entry which is preliminary data.</text>
</comment>
<dbReference type="SUPFAM" id="SSF48452">
    <property type="entry name" value="TPR-like"/>
    <property type="match status" value="1"/>
</dbReference>
<dbReference type="InterPro" id="IPR046960">
    <property type="entry name" value="PPR_At4g14850-like_plant"/>
</dbReference>
<dbReference type="PANTHER" id="PTHR47926">
    <property type="entry name" value="PENTATRICOPEPTIDE REPEAT-CONTAINING PROTEIN"/>
    <property type="match status" value="1"/>
</dbReference>